<dbReference type="InterPro" id="IPR008767">
    <property type="entry name" value="Phage_SPP1_head-tail_adaptor"/>
</dbReference>
<evidence type="ECO:0000313" key="4">
    <source>
        <dbReference type="Proteomes" id="UP000183509"/>
    </source>
</evidence>
<dbReference type="EMBL" id="WEFP01000002">
    <property type="protein sequence ID" value="KAB7572868.1"/>
    <property type="molecule type" value="Genomic_DNA"/>
</dbReference>
<sequence>MPIIKNVNELTERVKFKKTKRVKDEDGQMVDSEETVFECWANVRSQMLKDVLASVGTILEGTLTFIIRYDQDYELTNDMKVAWKNKSYKIISINEGTAFKDYTTIIAKQIS</sequence>
<evidence type="ECO:0000313" key="2">
    <source>
        <dbReference type="EMBL" id="PZM56906.1"/>
    </source>
</evidence>
<evidence type="ECO:0000313" key="3">
    <source>
        <dbReference type="EMBL" id="SAY77494.1"/>
    </source>
</evidence>
<reference evidence="3 4" key="1">
    <citation type="submission" date="2016-04" db="EMBL/GenBank/DDBJ databases">
        <authorList>
            <person name="Millard A."/>
        </authorList>
    </citation>
    <scope>NUCLEOTIDE SEQUENCE [LARGE SCALE GENOMIC DNA]</scope>
    <source>
        <strain evidence="3">Isolate 22</strain>
    </source>
</reference>
<dbReference type="Proteomes" id="UP000183509">
    <property type="component" value="Unassembled WGS sequence"/>
</dbReference>
<dbReference type="RefSeq" id="WP_002296483.1">
    <property type="nucleotide sequence ID" value="NZ_AP022341.1"/>
</dbReference>
<dbReference type="Gene3D" id="2.40.10.270">
    <property type="entry name" value="Bacteriophage SPP1 head-tail adaptor protein"/>
    <property type="match status" value="1"/>
</dbReference>
<evidence type="ECO:0000313" key="1">
    <source>
        <dbReference type="EMBL" id="KAB7572868.1"/>
    </source>
</evidence>
<protein>
    <submittedName>
        <fullName evidence="2">Head-tail adaptor protein</fullName>
    </submittedName>
    <submittedName>
        <fullName evidence="1">Phage head closure protein</fullName>
    </submittedName>
    <submittedName>
        <fullName evidence="3">Phage head-tail adaptor</fullName>
    </submittedName>
</protein>
<accession>A0A132Z4P0</accession>
<name>A0A132Z4P0_ENTFC</name>
<evidence type="ECO:0000313" key="6">
    <source>
        <dbReference type="Proteomes" id="UP000469871"/>
    </source>
</evidence>
<dbReference type="InterPro" id="IPR038666">
    <property type="entry name" value="SSP1_head-tail_sf"/>
</dbReference>
<organism evidence="1 6">
    <name type="scientific">Enterococcus faecium</name>
    <name type="common">Streptococcus faecium</name>
    <dbReference type="NCBI Taxonomy" id="1352"/>
    <lineage>
        <taxon>Bacteria</taxon>
        <taxon>Bacillati</taxon>
        <taxon>Bacillota</taxon>
        <taxon>Bacilli</taxon>
        <taxon>Lactobacillales</taxon>
        <taxon>Enterococcaceae</taxon>
        <taxon>Enterococcus</taxon>
    </lineage>
</organism>
<proteinExistence type="predicted"/>
<evidence type="ECO:0000313" key="5">
    <source>
        <dbReference type="Proteomes" id="UP000249070"/>
    </source>
</evidence>
<dbReference type="AlphaFoldDB" id="A0A132Z4P0"/>
<dbReference type="NCBIfam" id="TIGR01563">
    <property type="entry name" value="gp16_SPP1"/>
    <property type="match status" value="1"/>
</dbReference>
<dbReference type="EMBL" id="FKLM01000005">
    <property type="protein sequence ID" value="SAY77494.1"/>
    <property type="molecule type" value="Genomic_DNA"/>
</dbReference>
<reference evidence="1 6" key="3">
    <citation type="submission" date="2019-10" db="EMBL/GenBank/DDBJ databases">
        <title>Evolutionary dynamics of vancomycin-resistant Enterococcus faecium during gastrointestinal tract colonization and bloodstream infection in immunocompromised pediatric patients.</title>
        <authorList>
            <person name="Chilambi G.S."/>
            <person name="Nordstrom H.R."/>
            <person name="Evans D.R."/>
            <person name="Ferrolino J."/>
            <person name="Hayden R.T."/>
            <person name="Maron G.M."/>
            <person name="Vo A.N."/>
            <person name="Gilmore M.S."/>
            <person name="Wolf J."/>
            <person name="Rosch J.W."/>
            <person name="Van Tyne D."/>
        </authorList>
    </citation>
    <scope>NUCLEOTIDE SEQUENCE [LARGE SCALE GENOMIC DNA]</scope>
    <source>
        <strain evidence="1 6">VRECG27</strain>
    </source>
</reference>
<dbReference type="Proteomes" id="UP000249070">
    <property type="component" value="Unassembled WGS sequence"/>
</dbReference>
<dbReference type="EMBL" id="QHGU01000005">
    <property type="protein sequence ID" value="PZM56906.1"/>
    <property type="molecule type" value="Genomic_DNA"/>
</dbReference>
<dbReference type="OMA" id="TITFIVR"/>
<dbReference type="Proteomes" id="UP000469871">
    <property type="component" value="Unassembled WGS sequence"/>
</dbReference>
<dbReference type="Pfam" id="PF05521">
    <property type="entry name" value="Phage_HCP"/>
    <property type="match status" value="1"/>
</dbReference>
<gene>
    <name evidence="2" type="ORF">DKP91_01865</name>
    <name evidence="3" type="ORF">DTPHA_600486</name>
    <name evidence="1" type="ORF">GBM73_13755</name>
</gene>
<comment type="caution">
    <text evidence="1">The sequence shown here is derived from an EMBL/GenBank/DDBJ whole genome shotgun (WGS) entry which is preliminary data.</text>
</comment>
<reference evidence="2 5" key="2">
    <citation type="submission" date="2018-05" db="EMBL/GenBank/DDBJ databases">
        <title>Vancomycin-resistant Enterococcus faecium strain from Chelyabinsk, Russia.</title>
        <authorList>
            <person name="Gostev V."/>
            <person name="Goncharov A."/>
            <person name="Kolodzhieva V."/>
            <person name="Suvorov A."/>
            <person name="Sidorenko S."/>
            <person name="Zueva L."/>
        </authorList>
    </citation>
    <scope>NUCLEOTIDE SEQUENCE [LARGE SCALE GENOMIC DNA]</scope>
    <source>
        <strain evidence="2 5">20</strain>
    </source>
</reference>